<organism evidence="1 2">
    <name type="scientific">Pleurodeles waltl</name>
    <name type="common">Iberian ribbed newt</name>
    <dbReference type="NCBI Taxonomy" id="8319"/>
    <lineage>
        <taxon>Eukaryota</taxon>
        <taxon>Metazoa</taxon>
        <taxon>Chordata</taxon>
        <taxon>Craniata</taxon>
        <taxon>Vertebrata</taxon>
        <taxon>Euteleostomi</taxon>
        <taxon>Amphibia</taxon>
        <taxon>Batrachia</taxon>
        <taxon>Caudata</taxon>
        <taxon>Salamandroidea</taxon>
        <taxon>Salamandridae</taxon>
        <taxon>Pleurodelinae</taxon>
        <taxon>Pleurodeles</taxon>
    </lineage>
</organism>
<accession>A0AAV7T3W6</accession>
<comment type="caution">
    <text evidence="1">The sequence shown here is derived from an EMBL/GenBank/DDBJ whole genome shotgun (WGS) entry which is preliminary data.</text>
</comment>
<name>A0AAV7T3W6_PLEWA</name>
<dbReference type="AlphaFoldDB" id="A0AAV7T3W6"/>
<gene>
    <name evidence="1" type="ORF">NDU88_002626</name>
</gene>
<evidence type="ECO:0000313" key="2">
    <source>
        <dbReference type="Proteomes" id="UP001066276"/>
    </source>
</evidence>
<evidence type="ECO:0000313" key="1">
    <source>
        <dbReference type="EMBL" id="KAJ1170754.1"/>
    </source>
</evidence>
<sequence>MNLFDAVPLPQQLGPAPQLLDQDGTMGVFCDVSRSRPLGTTFPSGPGNPTSFRDGGFFRPLGTTFPSGPGIPRYFPALRAAARGFHLGLPRKHNKDESVVPARSRKLYFRPPRLPDDETTGTAVISHIWPLD</sequence>
<keyword evidence="2" id="KW-1185">Reference proteome</keyword>
<dbReference type="Proteomes" id="UP001066276">
    <property type="component" value="Chromosome 4_1"/>
</dbReference>
<dbReference type="EMBL" id="JANPWB010000007">
    <property type="protein sequence ID" value="KAJ1170754.1"/>
    <property type="molecule type" value="Genomic_DNA"/>
</dbReference>
<protein>
    <submittedName>
        <fullName evidence="1">Uncharacterized protein</fullName>
    </submittedName>
</protein>
<reference evidence="1" key="1">
    <citation type="journal article" date="2022" name="bioRxiv">
        <title>Sequencing and chromosome-scale assembly of the giantPleurodeles waltlgenome.</title>
        <authorList>
            <person name="Brown T."/>
            <person name="Elewa A."/>
            <person name="Iarovenko S."/>
            <person name="Subramanian E."/>
            <person name="Araus A.J."/>
            <person name="Petzold A."/>
            <person name="Susuki M."/>
            <person name="Suzuki K.-i.T."/>
            <person name="Hayashi T."/>
            <person name="Toyoda A."/>
            <person name="Oliveira C."/>
            <person name="Osipova E."/>
            <person name="Leigh N.D."/>
            <person name="Simon A."/>
            <person name="Yun M.H."/>
        </authorList>
    </citation>
    <scope>NUCLEOTIDE SEQUENCE</scope>
    <source>
        <strain evidence="1">20211129_DDA</strain>
        <tissue evidence="1">Liver</tissue>
    </source>
</reference>
<proteinExistence type="predicted"/>